<evidence type="ECO:0000256" key="1">
    <source>
        <dbReference type="HAMAP-Rule" id="MF_00302"/>
    </source>
</evidence>
<dbReference type="EMBL" id="NHMP01000001">
    <property type="protein sequence ID" value="OXE50917.1"/>
    <property type="molecule type" value="Genomic_DNA"/>
</dbReference>
<name>A0A227KSU1_9BURK</name>
<dbReference type="GO" id="GO:0006508">
    <property type="term" value="P:proteolysis"/>
    <property type="evidence" value="ECO:0007669"/>
    <property type="project" value="UniProtKB-UniRule"/>
</dbReference>
<keyword evidence="3" id="KW-0378">Hydrolase</keyword>
<dbReference type="Proteomes" id="UP000214610">
    <property type="component" value="Unassembled WGS sequence"/>
</dbReference>
<dbReference type="InterPro" id="IPR022935">
    <property type="entry name" value="ClpS"/>
</dbReference>
<comment type="subunit">
    <text evidence="1">Binds to the N-terminal domain of the chaperone ClpA.</text>
</comment>
<dbReference type="RefSeq" id="WP_066590835.1">
    <property type="nucleotide sequence ID" value="NZ_CAJTBZ010000023.1"/>
</dbReference>
<dbReference type="FunFam" id="3.30.1390.10:FF:000002">
    <property type="entry name" value="ATP-dependent Clp protease adapter protein ClpS"/>
    <property type="match status" value="1"/>
</dbReference>
<comment type="similarity">
    <text evidence="1">Belongs to the ClpS family.</text>
</comment>
<organism evidence="3 4">
    <name type="scientific">Turicimonas muris</name>
    <dbReference type="NCBI Taxonomy" id="1796652"/>
    <lineage>
        <taxon>Bacteria</taxon>
        <taxon>Pseudomonadati</taxon>
        <taxon>Pseudomonadota</taxon>
        <taxon>Betaproteobacteria</taxon>
        <taxon>Burkholderiales</taxon>
        <taxon>Sutterellaceae</taxon>
        <taxon>Turicimonas</taxon>
    </lineage>
</organism>
<evidence type="ECO:0000313" key="4">
    <source>
        <dbReference type="Proteomes" id="UP000214610"/>
    </source>
</evidence>
<proteinExistence type="inferred from homology"/>
<dbReference type="PANTHER" id="PTHR33473">
    <property type="entry name" value="ATP-DEPENDENT CLP PROTEASE ADAPTER PROTEIN CLPS1, CHLOROPLASTIC"/>
    <property type="match status" value="1"/>
</dbReference>
<accession>A0A227KSU1</accession>
<dbReference type="InterPro" id="IPR014719">
    <property type="entry name" value="Ribosomal_bL12_C/ClpS-like"/>
</dbReference>
<comment type="caution">
    <text evidence="3">The sequence shown here is derived from an EMBL/GenBank/DDBJ whole genome shotgun (WGS) entry which is preliminary data.</text>
</comment>
<keyword evidence="3" id="KW-0645">Protease</keyword>
<dbReference type="GeneID" id="78363105"/>
<dbReference type="AlphaFoldDB" id="A0A227KSU1"/>
<dbReference type="InterPro" id="IPR003769">
    <property type="entry name" value="ClpS_core"/>
</dbReference>
<feature type="domain" description="Adaptor protein ClpS core" evidence="2">
    <location>
        <begin position="20"/>
        <end position="99"/>
    </location>
</feature>
<dbReference type="GO" id="GO:0008233">
    <property type="term" value="F:peptidase activity"/>
    <property type="evidence" value="ECO:0007669"/>
    <property type="project" value="UniProtKB-KW"/>
</dbReference>
<sequence>MSCSQTGSSTRVKPKVKPYKRPNRWSVILHNDDVTTMEFVVMLLKEVFGKSTEDAMTIMLKVHEEGRGVAGIYSKDLAETKMMKSREMARAEGYPLKITIEENE</sequence>
<comment type="function">
    <text evidence="1">Involved in the modulation of the specificity of the ClpAP-mediated ATP-dependent protein degradation.</text>
</comment>
<dbReference type="GO" id="GO:0030163">
    <property type="term" value="P:protein catabolic process"/>
    <property type="evidence" value="ECO:0007669"/>
    <property type="project" value="InterPro"/>
</dbReference>
<keyword evidence="4" id="KW-1185">Reference proteome</keyword>
<gene>
    <name evidence="1" type="primary">clpS</name>
    <name evidence="3" type="ORF">ADH67_01025</name>
</gene>
<dbReference type="Gene3D" id="3.30.1390.10">
    <property type="match status" value="1"/>
</dbReference>
<dbReference type="Pfam" id="PF02617">
    <property type="entry name" value="ClpS"/>
    <property type="match status" value="1"/>
</dbReference>
<reference evidence="4" key="1">
    <citation type="submission" date="2017-05" db="EMBL/GenBank/DDBJ databases">
        <title>Improved OligoMM genomes.</title>
        <authorList>
            <person name="Garzetti D."/>
        </authorList>
    </citation>
    <scope>NUCLEOTIDE SEQUENCE [LARGE SCALE GENOMIC DNA]</scope>
    <source>
        <strain evidence="4">YL45</strain>
    </source>
</reference>
<evidence type="ECO:0000313" key="3">
    <source>
        <dbReference type="EMBL" id="OXE50917.1"/>
    </source>
</evidence>
<dbReference type="SUPFAM" id="SSF54736">
    <property type="entry name" value="ClpS-like"/>
    <property type="match status" value="1"/>
</dbReference>
<dbReference type="HAMAP" id="MF_00302">
    <property type="entry name" value="ClpS"/>
    <property type="match status" value="1"/>
</dbReference>
<dbReference type="PANTHER" id="PTHR33473:SF19">
    <property type="entry name" value="ATP-DEPENDENT CLP PROTEASE ADAPTER PROTEIN CLPS"/>
    <property type="match status" value="1"/>
</dbReference>
<evidence type="ECO:0000259" key="2">
    <source>
        <dbReference type="Pfam" id="PF02617"/>
    </source>
</evidence>
<protein>
    <recommendedName>
        <fullName evidence="1">ATP-dependent Clp protease adapter protein ClpS</fullName>
    </recommendedName>
</protein>